<dbReference type="InterPro" id="IPR008538">
    <property type="entry name" value="Uma2"/>
</dbReference>
<dbReference type="GO" id="GO:0003677">
    <property type="term" value="F:DNA binding"/>
    <property type="evidence" value="ECO:0007669"/>
    <property type="project" value="InterPro"/>
</dbReference>
<feature type="domain" description="HTH cro/C1-type" evidence="1">
    <location>
        <begin position="7"/>
        <end position="62"/>
    </location>
</feature>
<protein>
    <submittedName>
        <fullName evidence="2">Putative helix-turn-helix protein</fullName>
    </submittedName>
</protein>
<dbReference type="AlphaFoldDB" id="W0FSN7"/>
<dbReference type="CDD" id="cd00093">
    <property type="entry name" value="HTH_XRE"/>
    <property type="match status" value="1"/>
</dbReference>
<dbReference type="PANTHER" id="PTHR36558">
    <property type="entry name" value="GLR1098 PROTEIN"/>
    <property type="match status" value="1"/>
</dbReference>
<reference evidence="2" key="1">
    <citation type="journal article" date="2013" name="PLoS ONE">
        <title>Metagenomic insights into the carbohydrate-active enzymes carried by the microorganisms adhering to solid digesta in the rumen of cows.</title>
        <authorList>
            <person name="Wang L."/>
            <person name="Hatem A."/>
            <person name="Catalyurek U.V."/>
            <person name="Morrison M."/>
            <person name="Yu Z."/>
        </authorList>
    </citation>
    <scope>NUCLEOTIDE SEQUENCE</scope>
</reference>
<evidence type="ECO:0000313" key="2">
    <source>
        <dbReference type="EMBL" id="AHF25912.1"/>
    </source>
</evidence>
<dbReference type="SUPFAM" id="SSF47413">
    <property type="entry name" value="lambda repressor-like DNA-binding domains"/>
    <property type="match status" value="1"/>
</dbReference>
<organism evidence="2">
    <name type="scientific">uncultured bacterium Contigcl_1539</name>
    <dbReference type="NCBI Taxonomy" id="1393650"/>
    <lineage>
        <taxon>Bacteria</taxon>
        <taxon>environmental samples</taxon>
    </lineage>
</organism>
<name>W0FSN7_9BACT</name>
<dbReference type="SUPFAM" id="SSF52980">
    <property type="entry name" value="Restriction endonuclease-like"/>
    <property type="match status" value="1"/>
</dbReference>
<dbReference type="SMART" id="SM00530">
    <property type="entry name" value="HTH_XRE"/>
    <property type="match status" value="1"/>
</dbReference>
<dbReference type="Gene3D" id="3.90.1570.10">
    <property type="entry name" value="tt1808, chain A"/>
    <property type="match status" value="1"/>
</dbReference>
<dbReference type="CDD" id="cd06260">
    <property type="entry name" value="DUF820-like"/>
    <property type="match status" value="1"/>
</dbReference>
<proteinExistence type="predicted"/>
<dbReference type="EMBL" id="KC246858">
    <property type="protein sequence ID" value="AHF25912.1"/>
    <property type="molecule type" value="Genomic_DNA"/>
</dbReference>
<dbReference type="InterPro" id="IPR012296">
    <property type="entry name" value="Nuclease_put_TT1808"/>
</dbReference>
<dbReference type="InterPro" id="IPR011335">
    <property type="entry name" value="Restrct_endonuc-II-like"/>
</dbReference>
<sequence>MLTLEEIRQKKEAFGYTAEQLSKLSGVPLGTLQKVLANVTKSPRYETMQALSTVFEGRTGKRNVAYQPKEETGRIGEPEPAYAVHNMIIAANWHTYDRQGTYTLEDYLALPDDQRGELIDGVIYDMGSPTIPHQLIGGHIYRRIAEYIDKRKGKCMPLIAPTDVQLDCDSFTIVQPDVMVVCDQSKINRSRIYGAPDFVLEVLSPSTKKKDMLIKYMKYYSAGVKEYWMVDPMKEEVITYDFQDTEDIRLHVYSFQDKVPVMLYDGKLVIDFQEIKDYIAGIPERDEET</sequence>
<dbReference type="Gene3D" id="1.10.260.40">
    <property type="entry name" value="lambda repressor-like DNA-binding domains"/>
    <property type="match status" value="1"/>
</dbReference>
<dbReference type="Pfam" id="PF05685">
    <property type="entry name" value="Uma2"/>
    <property type="match status" value="1"/>
</dbReference>
<dbReference type="InterPro" id="IPR010982">
    <property type="entry name" value="Lambda_DNA-bd_dom_sf"/>
</dbReference>
<dbReference type="PANTHER" id="PTHR36558:SF1">
    <property type="entry name" value="RESTRICTION ENDONUCLEASE DOMAIN-CONTAINING PROTEIN-RELATED"/>
    <property type="match status" value="1"/>
</dbReference>
<evidence type="ECO:0000259" key="1">
    <source>
        <dbReference type="PROSITE" id="PS50943"/>
    </source>
</evidence>
<accession>W0FSN7</accession>
<dbReference type="PROSITE" id="PS50943">
    <property type="entry name" value="HTH_CROC1"/>
    <property type="match status" value="1"/>
</dbReference>
<dbReference type="Pfam" id="PF01381">
    <property type="entry name" value="HTH_3"/>
    <property type="match status" value="1"/>
</dbReference>
<dbReference type="InterPro" id="IPR001387">
    <property type="entry name" value="Cro/C1-type_HTH"/>
</dbReference>